<proteinExistence type="predicted"/>
<dbReference type="InterPro" id="IPR002560">
    <property type="entry name" value="Transposase_DDE"/>
</dbReference>
<dbReference type="EMBL" id="FLUQ01000001">
    <property type="protein sequence ID" value="SBV99788.1"/>
    <property type="molecule type" value="Genomic_DNA"/>
</dbReference>
<feature type="domain" description="Transposase IS204/IS1001/IS1096/IS1165 DDE" evidence="1">
    <location>
        <begin position="170"/>
        <end position="408"/>
    </location>
</feature>
<feature type="domain" description="Transposase IS204/IS1001/IS1096/IS1165 helix-turn-helix" evidence="2">
    <location>
        <begin position="107"/>
        <end position="153"/>
    </location>
</feature>
<protein>
    <submittedName>
        <fullName evidence="3">Transposase</fullName>
    </submittedName>
</protein>
<organism evidence="3">
    <name type="scientific">uncultured delta proteobacterium</name>
    <dbReference type="NCBI Taxonomy" id="34034"/>
    <lineage>
        <taxon>Bacteria</taxon>
        <taxon>Deltaproteobacteria</taxon>
        <taxon>environmental samples</taxon>
    </lineage>
</organism>
<evidence type="ECO:0000259" key="1">
    <source>
        <dbReference type="Pfam" id="PF01610"/>
    </source>
</evidence>
<dbReference type="PANTHER" id="PTHR33498">
    <property type="entry name" value="TRANSPOSASE FOR INSERTION SEQUENCE ELEMENT IS1557"/>
    <property type="match status" value="1"/>
</dbReference>
<dbReference type="Pfam" id="PF13542">
    <property type="entry name" value="HTH_Tnp_ISL3"/>
    <property type="match status" value="1"/>
</dbReference>
<evidence type="ECO:0000259" key="2">
    <source>
        <dbReference type="Pfam" id="PF13542"/>
    </source>
</evidence>
<dbReference type="NCBIfam" id="NF033550">
    <property type="entry name" value="transpos_ISL3"/>
    <property type="match status" value="1"/>
</dbReference>
<name>A0A212JK78_9DELT</name>
<dbReference type="InterPro" id="IPR032877">
    <property type="entry name" value="Transposase_HTH"/>
</dbReference>
<sequence>MGSNRDHANDHRKGGITMSTSFVYHAMGLSGYEYVHQKFESGSVTFRLRPKWRLLCCPACKSKQVTRRGMYFRKLRSLPIGRKPIRLLIEVPRVWCAVCGCIRRISLGIAEPRRSYTRAFARHVLELARLMTLKDVALFLGVGWDCVKDIVKRNLARRFARPRLRSVRYLAIDEISVRKGHKYLTLVMDLESGAVLFVGDGKGAKCLEPFWVMLRRSRAKVQAVATDMSTAYIGAVLDNLPGVPLVFDHFHVVKLMNEALTEIRRGLHREADVMGKKVLKGSRWILLKNPENLSAERDEAAKLQEALKLNEPLAVAYYMKEDLRQFWSQSNREAAQVAIDDWVSRAQASDIGPLMRVATTLAGLKFGILNWYEHPISSGRMEGTNNKIKVLKRMAYGYRDMEFFKLRILAIHEAKYALTG</sequence>
<dbReference type="Pfam" id="PF01610">
    <property type="entry name" value="DDE_Tnp_ISL3"/>
    <property type="match status" value="1"/>
</dbReference>
<dbReference type="AlphaFoldDB" id="A0A212JK78"/>
<dbReference type="InterPro" id="IPR047951">
    <property type="entry name" value="Transpos_ISL3"/>
</dbReference>
<dbReference type="PANTHER" id="PTHR33498:SF1">
    <property type="entry name" value="TRANSPOSASE FOR INSERTION SEQUENCE ELEMENT IS1557"/>
    <property type="match status" value="1"/>
</dbReference>
<reference evidence="3" key="1">
    <citation type="submission" date="2016-04" db="EMBL/GenBank/DDBJ databases">
        <authorList>
            <person name="Evans L.H."/>
            <person name="Alamgir A."/>
            <person name="Owens N."/>
            <person name="Weber N.D."/>
            <person name="Virtaneva K."/>
            <person name="Barbian K."/>
            <person name="Babar A."/>
            <person name="Rosenke K."/>
        </authorList>
    </citation>
    <scope>NUCLEOTIDE SEQUENCE</scope>
    <source>
        <strain evidence="3">86</strain>
    </source>
</reference>
<evidence type="ECO:0000313" key="3">
    <source>
        <dbReference type="EMBL" id="SBV99788.1"/>
    </source>
</evidence>
<accession>A0A212JK78</accession>
<gene>
    <name evidence="3" type="ORF">KL86DPRO_11667</name>
</gene>